<keyword evidence="3" id="KW-1185">Reference proteome</keyword>
<protein>
    <submittedName>
        <fullName evidence="2">Uncharacterized protein</fullName>
    </submittedName>
</protein>
<dbReference type="AlphaFoldDB" id="A0AA38G0Q6"/>
<reference evidence="2 3" key="1">
    <citation type="journal article" date="2021" name="Nat. Plants">
        <title>The Taxus genome provides insights into paclitaxel biosynthesis.</title>
        <authorList>
            <person name="Xiong X."/>
            <person name="Gou J."/>
            <person name="Liao Q."/>
            <person name="Li Y."/>
            <person name="Zhou Q."/>
            <person name="Bi G."/>
            <person name="Li C."/>
            <person name="Du R."/>
            <person name="Wang X."/>
            <person name="Sun T."/>
            <person name="Guo L."/>
            <person name="Liang H."/>
            <person name="Lu P."/>
            <person name="Wu Y."/>
            <person name="Zhang Z."/>
            <person name="Ro D.K."/>
            <person name="Shang Y."/>
            <person name="Huang S."/>
            <person name="Yan J."/>
        </authorList>
    </citation>
    <scope>NUCLEOTIDE SEQUENCE [LARGE SCALE GENOMIC DNA]</scope>
    <source>
        <strain evidence="2">Ta-2019</strain>
    </source>
</reference>
<dbReference type="EMBL" id="JAHRHJ020000005">
    <property type="protein sequence ID" value="KAH9313545.1"/>
    <property type="molecule type" value="Genomic_DNA"/>
</dbReference>
<proteinExistence type="predicted"/>
<evidence type="ECO:0000313" key="2">
    <source>
        <dbReference type="EMBL" id="KAH9313545.1"/>
    </source>
</evidence>
<name>A0AA38G0Q6_TAXCH</name>
<comment type="caution">
    <text evidence="2">The sequence shown here is derived from an EMBL/GenBank/DDBJ whole genome shotgun (WGS) entry which is preliminary data.</text>
</comment>
<feature type="non-terminal residue" evidence="2">
    <location>
        <position position="59"/>
    </location>
</feature>
<sequence length="59" mass="6740">DNVGKEKNNHAKEQVVSSSEIETREEGDLEKVSASLHEELEQLFEEQEKRDKEKADAKA</sequence>
<dbReference type="Proteomes" id="UP000824469">
    <property type="component" value="Unassembled WGS sequence"/>
</dbReference>
<feature type="region of interest" description="Disordered" evidence="1">
    <location>
        <begin position="1"/>
        <end position="59"/>
    </location>
</feature>
<evidence type="ECO:0000256" key="1">
    <source>
        <dbReference type="SAM" id="MobiDB-lite"/>
    </source>
</evidence>
<gene>
    <name evidence="2" type="ORF">KI387_022172</name>
</gene>
<feature type="compositionally biased region" description="Basic and acidic residues" evidence="1">
    <location>
        <begin position="1"/>
        <end position="13"/>
    </location>
</feature>
<feature type="compositionally biased region" description="Basic and acidic residues" evidence="1">
    <location>
        <begin position="21"/>
        <end position="59"/>
    </location>
</feature>
<accession>A0AA38G0Q6</accession>
<organism evidence="2 3">
    <name type="scientific">Taxus chinensis</name>
    <name type="common">Chinese yew</name>
    <name type="synonym">Taxus wallichiana var. chinensis</name>
    <dbReference type="NCBI Taxonomy" id="29808"/>
    <lineage>
        <taxon>Eukaryota</taxon>
        <taxon>Viridiplantae</taxon>
        <taxon>Streptophyta</taxon>
        <taxon>Embryophyta</taxon>
        <taxon>Tracheophyta</taxon>
        <taxon>Spermatophyta</taxon>
        <taxon>Pinopsida</taxon>
        <taxon>Pinidae</taxon>
        <taxon>Conifers II</taxon>
        <taxon>Cupressales</taxon>
        <taxon>Taxaceae</taxon>
        <taxon>Taxus</taxon>
    </lineage>
</organism>
<evidence type="ECO:0000313" key="3">
    <source>
        <dbReference type="Proteomes" id="UP000824469"/>
    </source>
</evidence>
<feature type="non-terminal residue" evidence="2">
    <location>
        <position position="1"/>
    </location>
</feature>